<feature type="signal peptide" evidence="1">
    <location>
        <begin position="1"/>
        <end position="26"/>
    </location>
</feature>
<keyword evidence="3" id="KW-1185">Reference proteome</keyword>
<evidence type="ECO:0000313" key="3">
    <source>
        <dbReference type="Proteomes" id="UP000266673"/>
    </source>
</evidence>
<name>A0A397W844_9GLOM</name>
<gene>
    <name evidence="2" type="ORF">C2G38_2055964</name>
</gene>
<reference evidence="2 3" key="1">
    <citation type="submission" date="2018-06" db="EMBL/GenBank/DDBJ databases">
        <title>Comparative genomics reveals the genomic features of Rhizophagus irregularis, R. cerebriforme, R. diaphanum and Gigaspora rosea, and their symbiotic lifestyle signature.</title>
        <authorList>
            <person name="Morin E."/>
            <person name="San Clemente H."/>
            <person name="Chen E.C.H."/>
            <person name="De La Providencia I."/>
            <person name="Hainaut M."/>
            <person name="Kuo A."/>
            <person name="Kohler A."/>
            <person name="Murat C."/>
            <person name="Tang N."/>
            <person name="Roy S."/>
            <person name="Loubradou J."/>
            <person name="Henrissat B."/>
            <person name="Grigoriev I.V."/>
            <person name="Corradi N."/>
            <person name="Roux C."/>
            <person name="Martin F.M."/>
        </authorList>
    </citation>
    <scope>NUCLEOTIDE SEQUENCE [LARGE SCALE GENOMIC DNA]</scope>
    <source>
        <strain evidence="2 3">DAOM 194757</strain>
    </source>
</reference>
<keyword evidence="1" id="KW-0732">Signal</keyword>
<dbReference type="Proteomes" id="UP000266673">
    <property type="component" value="Unassembled WGS sequence"/>
</dbReference>
<dbReference type="AlphaFoldDB" id="A0A397W844"/>
<evidence type="ECO:0000256" key="1">
    <source>
        <dbReference type="SAM" id="SignalP"/>
    </source>
</evidence>
<proteinExistence type="predicted"/>
<dbReference type="EMBL" id="QKWP01000030">
    <property type="protein sequence ID" value="RIB29737.1"/>
    <property type="molecule type" value="Genomic_DNA"/>
</dbReference>
<dbReference type="STRING" id="44941.A0A397W844"/>
<comment type="caution">
    <text evidence="2">The sequence shown here is derived from an EMBL/GenBank/DDBJ whole genome shotgun (WGS) entry which is preliminary data.</text>
</comment>
<feature type="chain" id="PRO_5017428454" description="Chitin-binding type-4 domain-containing protein" evidence="1">
    <location>
        <begin position="27"/>
        <end position="159"/>
    </location>
</feature>
<evidence type="ECO:0008006" key="4">
    <source>
        <dbReference type="Google" id="ProtNLM"/>
    </source>
</evidence>
<organism evidence="2 3">
    <name type="scientific">Gigaspora rosea</name>
    <dbReference type="NCBI Taxonomy" id="44941"/>
    <lineage>
        <taxon>Eukaryota</taxon>
        <taxon>Fungi</taxon>
        <taxon>Fungi incertae sedis</taxon>
        <taxon>Mucoromycota</taxon>
        <taxon>Glomeromycotina</taxon>
        <taxon>Glomeromycetes</taxon>
        <taxon>Diversisporales</taxon>
        <taxon>Gigasporaceae</taxon>
        <taxon>Gigaspora</taxon>
    </lineage>
</organism>
<sequence>MNHKNFVVSFTLTVFFFFMYVKKTHGCHPGGYYCNNTWPSRHCGAEFLDATLYPGTLEIKVSSPNTSSPHALGHFSFHDDHGHSYRFLDGPQFVNCQECANHTSCQINPFTFHGTFDPKLTPKKGDWFNVSVAVYWNCTDVVRDWVRCTYEKLHYRGQA</sequence>
<protein>
    <recommendedName>
        <fullName evidence="4">Chitin-binding type-4 domain-containing protein</fullName>
    </recommendedName>
</protein>
<accession>A0A397W844</accession>
<evidence type="ECO:0000313" key="2">
    <source>
        <dbReference type="EMBL" id="RIB29737.1"/>
    </source>
</evidence>